<dbReference type="OrthoDB" id="158672at2759"/>
<dbReference type="Proteomes" id="UP000724874">
    <property type="component" value="Unassembled WGS sequence"/>
</dbReference>
<proteinExistence type="predicted"/>
<feature type="compositionally biased region" description="Basic and acidic residues" evidence="1">
    <location>
        <begin position="22"/>
        <end position="31"/>
    </location>
</feature>
<name>A0A9P5NVJ1_GYMJU</name>
<gene>
    <name evidence="2" type="ORF">CPB84DRAFT_202107</name>
</gene>
<dbReference type="EMBL" id="JADNYJ010000012">
    <property type="protein sequence ID" value="KAF8908112.1"/>
    <property type="molecule type" value="Genomic_DNA"/>
</dbReference>
<keyword evidence="3" id="KW-1185">Reference proteome</keyword>
<evidence type="ECO:0000256" key="1">
    <source>
        <dbReference type="SAM" id="MobiDB-lite"/>
    </source>
</evidence>
<sequence length="109" mass="12334">MSQSRDIEAQTAGQLEVPNEGQEEKVFDRTQGRAVNPANRLPIEYCTISIHVERAAPLDKGKAADRRKITVKEIFSLDWHKINADEVLARLTVFRPILLPQQRSRAIDG</sequence>
<reference evidence="2" key="1">
    <citation type="submission" date="2020-11" db="EMBL/GenBank/DDBJ databases">
        <authorList>
            <consortium name="DOE Joint Genome Institute"/>
            <person name="Ahrendt S."/>
            <person name="Riley R."/>
            <person name="Andreopoulos W."/>
            <person name="LaButti K."/>
            <person name="Pangilinan J."/>
            <person name="Ruiz-duenas F.J."/>
            <person name="Barrasa J.M."/>
            <person name="Sanchez-Garcia M."/>
            <person name="Camarero S."/>
            <person name="Miyauchi S."/>
            <person name="Serrano A."/>
            <person name="Linde D."/>
            <person name="Babiker R."/>
            <person name="Drula E."/>
            <person name="Ayuso-Fernandez I."/>
            <person name="Pacheco R."/>
            <person name="Padilla G."/>
            <person name="Ferreira P."/>
            <person name="Barriuso J."/>
            <person name="Kellner H."/>
            <person name="Castanera R."/>
            <person name="Alfaro M."/>
            <person name="Ramirez L."/>
            <person name="Pisabarro A.G."/>
            <person name="Kuo A."/>
            <person name="Tritt A."/>
            <person name="Lipzen A."/>
            <person name="He G."/>
            <person name="Yan M."/>
            <person name="Ng V."/>
            <person name="Cullen D."/>
            <person name="Martin F."/>
            <person name="Rosso M.-N."/>
            <person name="Henrissat B."/>
            <person name="Hibbett D."/>
            <person name="Martinez A.T."/>
            <person name="Grigoriev I.V."/>
        </authorList>
    </citation>
    <scope>NUCLEOTIDE SEQUENCE</scope>
    <source>
        <strain evidence="2">AH 44721</strain>
    </source>
</reference>
<comment type="caution">
    <text evidence="2">The sequence shown here is derived from an EMBL/GenBank/DDBJ whole genome shotgun (WGS) entry which is preliminary data.</text>
</comment>
<accession>A0A9P5NVJ1</accession>
<evidence type="ECO:0000313" key="3">
    <source>
        <dbReference type="Proteomes" id="UP000724874"/>
    </source>
</evidence>
<protein>
    <submittedName>
        <fullName evidence="2">Uncharacterized protein</fullName>
    </submittedName>
</protein>
<feature type="region of interest" description="Disordered" evidence="1">
    <location>
        <begin position="1"/>
        <end position="33"/>
    </location>
</feature>
<dbReference type="AlphaFoldDB" id="A0A9P5NVJ1"/>
<evidence type="ECO:0000313" key="2">
    <source>
        <dbReference type="EMBL" id="KAF8908112.1"/>
    </source>
</evidence>
<organism evidence="2 3">
    <name type="scientific">Gymnopilus junonius</name>
    <name type="common">Spectacular rustgill mushroom</name>
    <name type="synonym">Gymnopilus spectabilis subsp. junonius</name>
    <dbReference type="NCBI Taxonomy" id="109634"/>
    <lineage>
        <taxon>Eukaryota</taxon>
        <taxon>Fungi</taxon>
        <taxon>Dikarya</taxon>
        <taxon>Basidiomycota</taxon>
        <taxon>Agaricomycotina</taxon>
        <taxon>Agaricomycetes</taxon>
        <taxon>Agaricomycetidae</taxon>
        <taxon>Agaricales</taxon>
        <taxon>Agaricineae</taxon>
        <taxon>Hymenogastraceae</taxon>
        <taxon>Gymnopilus</taxon>
    </lineage>
</organism>